<evidence type="ECO:0000259" key="8">
    <source>
        <dbReference type="Pfam" id="PF10337"/>
    </source>
</evidence>
<dbReference type="InterPro" id="IPR018820">
    <property type="entry name" value="BRE4-related_DUF2421"/>
</dbReference>
<comment type="caution">
    <text evidence="10">The sequence shown here is derived from an EMBL/GenBank/DDBJ whole genome shotgun (WGS) entry which is preliminary data.</text>
</comment>
<proteinExistence type="predicted"/>
<comment type="subcellular location">
    <subcellularLocation>
        <location evidence="1">Membrane</location>
        <topology evidence="1">Multi-pass membrane protein</topology>
    </subcellularLocation>
</comment>
<feature type="region of interest" description="Disordered" evidence="5">
    <location>
        <begin position="1"/>
        <end position="30"/>
    </location>
</feature>
<feature type="compositionally biased region" description="Basic and acidic residues" evidence="5">
    <location>
        <begin position="1"/>
        <end position="11"/>
    </location>
</feature>
<dbReference type="PANTHER" id="PTHR37994:SF3">
    <property type="entry name" value="ER TRANSPORTER 6TM N-TERMINAL DOMAIN-CONTAINING PROTEIN"/>
    <property type="match status" value="1"/>
</dbReference>
<dbReference type="OrthoDB" id="2274698at2759"/>
<dbReference type="InterPro" id="IPR049453">
    <property type="entry name" value="Memb_transporter_dom"/>
</dbReference>
<dbReference type="Pfam" id="PF10334">
    <property type="entry name" value="BRE4"/>
    <property type="match status" value="1"/>
</dbReference>
<dbReference type="PANTHER" id="PTHR37994">
    <property type="entry name" value="ARAE_2_N DOMAIN-CONTAINING PROTEIN-RELATED"/>
    <property type="match status" value="1"/>
</dbReference>
<sequence length="1090" mass="120292">MSDPTRQDAIDGHAPATEDLVSAKPSSGAKPRKLPGWLDHFNGRDLRVLFRCSVAAWVASLLIVINPSLRTIGTATFFSTLVLFMVPPSGILFIFILGAFTLVLGMAVGWAWGVIAMKAALAARPAAETNAKLQALGQAAYAQANSTGQPVASVQQILIYEGWMLDTRVTAIYFSLICFMVYLLARLRAKNPKFTLVQIFGMIVMDISLTIGPLLPTFNGTIPKVLVEPGAIGIGLGLASSILFFPKSTSSAVLDDMESIVRLLKGPTDMTYSSLIEDDPLELKDLHKLKFKTIATYKKMEPALGFLPLDFSVGRWNADDVKSLKEPLRQALLSSLMLLEFHIARLGGQAKVDKLEALTSDRLSSSGSEASQVDGEKKKEKKEKNKPREVGLRQLMESVNMIQTLRSPEHESIRTEMLEAIRPPSKKILPACQDASAVIADSLHAVNASRWFGRPSKQRMDELCERSASTLEKLQGLRSQFASETTERLIDTYSDIFDENGRLKSTDDATMRTSRGIVMGMVFEEHVLTMADGWEQLLAQLVGLMKERQKVHLWLPRGLRYAFDWVFHKTAVAPVQAAQSPYPDPDAVEQQLNAAQQSLRISRGYKVQRRSGLGKAILSTYHWLICAEGMYALRLVAVTIACAIPAVIPSSAGFYYREKGLWGLIMAQTSVVVYMSDFTLSFVSRGVGTVVGGVAGLVAWYIGSGHGDGNPYGLAAIMALVLLLLMWGRLFAPPVLLQAMIMGGATCILVVGYSYDDTHIPSYGNPGWGYSVFWRRLVLVLVGSAAALIVQIFPRPPSAARHICKTLSNTMRSLSDHYALLLSCWGQPDREEGLVAEQLALNLGETLTSLDGPVSLLRLEFSSSPFTSDRLTQVKSLCQELNQHLGRLLLLSSSLPEELQSRLARHAGMLDHRNVGDVMAVLGVVEQALKTGDPLPEVLPTPLLKRCFEFWRAHQVEIELCKDLIRDENYRRFCVAVSCYLKFLGAVDDLVLVMKGTLGESHIVSRDLLHDLSVAPMGVLYGYEKRDTKDAGAGFATFIMRLKSLTHLNYVYKDGFHAIQPLLRPLLRWRIARCVVPRTTEQHTKRQDAS</sequence>
<feature type="compositionally biased region" description="Polar residues" evidence="5">
    <location>
        <begin position="361"/>
        <end position="371"/>
    </location>
</feature>
<evidence type="ECO:0008006" key="12">
    <source>
        <dbReference type="Google" id="ProtNLM"/>
    </source>
</evidence>
<dbReference type="Pfam" id="PF10337">
    <property type="entry name" value="ArAE_2_N"/>
    <property type="match status" value="1"/>
</dbReference>
<feature type="transmembrane region" description="Helical" evidence="6">
    <location>
        <begin position="48"/>
        <end position="69"/>
    </location>
</feature>
<evidence type="ECO:0000256" key="1">
    <source>
        <dbReference type="ARBA" id="ARBA00004141"/>
    </source>
</evidence>
<evidence type="ECO:0000259" key="7">
    <source>
        <dbReference type="Pfam" id="PF10334"/>
    </source>
</evidence>
<keyword evidence="11" id="KW-1185">Reference proteome</keyword>
<name>A0A1V6TBT8_9EURO</name>
<evidence type="ECO:0000256" key="4">
    <source>
        <dbReference type="ARBA" id="ARBA00023136"/>
    </source>
</evidence>
<reference evidence="11" key="1">
    <citation type="journal article" date="2017" name="Nat. Microbiol.">
        <title>Global analysis of biosynthetic gene clusters reveals vast potential of secondary metabolite production in Penicillium species.</title>
        <authorList>
            <person name="Nielsen J.C."/>
            <person name="Grijseels S."/>
            <person name="Prigent S."/>
            <person name="Ji B."/>
            <person name="Dainat J."/>
            <person name="Nielsen K.F."/>
            <person name="Frisvad J.C."/>
            <person name="Workman M."/>
            <person name="Nielsen J."/>
        </authorList>
    </citation>
    <scope>NUCLEOTIDE SEQUENCE [LARGE SCALE GENOMIC DNA]</scope>
    <source>
        <strain evidence="11">IBT 24891</strain>
    </source>
</reference>
<dbReference type="GO" id="GO:0016020">
    <property type="term" value="C:membrane"/>
    <property type="evidence" value="ECO:0007669"/>
    <property type="project" value="UniProtKB-SubCell"/>
</dbReference>
<feature type="transmembrane region" description="Helical" evidence="6">
    <location>
        <begin position="773"/>
        <end position="793"/>
    </location>
</feature>
<dbReference type="EMBL" id="MLKD01000008">
    <property type="protein sequence ID" value="OQE23641.1"/>
    <property type="molecule type" value="Genomic_DNA"/>
</dbReference>
<protein>
    <recommendedName>
        <fullName evidence="12">ER transporter 6TM N-terminal domain-containing protein</fullName>
    </recommendedName>
</protein>
<keyword evidence="3 6" id="KW-1133">Transmembrane helix</keyword>
<keyword evidence="4 6" id="KW-0472">Membrane</keyword>
<evidence type="ECO:0000256" key="3">
    <source>
        <dbReference type="ARBA" id="ARBA00022989"/>
    </source>
</evidence>
<evidence type="ECO:0000313" key="11">
    <source>
        <dbReference type="Proteomes" id="UP000191285"/>
    </source>
</evidence>
<feature type="compositionally biased region" description="Basic and acidic residues" evidence="5">
    <location>
        <begin position="374"/>
        <end position="388"/>
    </location>
</feature>
<feature type="transmembrane region" description="Helical" evidence="6">
    <location>
        <begin position="735"/>
        <end position="753"/>
    </location>
</feature>
<dbReference type="InterPro" id="IPR018823">
    <property type="entry name" value="ArAE_2_N"/>
</dbReference>
<dbReference type="AlphaFoldDB" id="A0A1V6TBT8"/>
<evidence type="ECO:0000256" key="5">
    <source>
        <dbReference type="SAM" id="MobiDB-lite"/>
    </source>
</evidence>
<feature type="transmembrane region" description="Helical" evidence="6">
    <location>
        <begin position="687"/>
        <end position="703"/>
    </location>
</feature>
<evidence type="ECO:0000256" key="2">
    <source>
        <dbReference type="ARBA" id="ARBA00022692"/>
    </source>
</evidence>
<keyword evidence="2 6" id="KW-0812">Transmembrane</keyword>
<dbReference type="STRING" id="303698.A0A1V6TBT8"/>
<evidence type="ECO:0000313" key="10">
    <source>
        <dbReference type="EMBL" id="OQE23641.1"/>
    </source>
</evidence>
<gene>
    <name evidence="10" type="ORF">PENSTE_c008G07283</name>
</gene>
<feature type="domain" description="DUF2421" evidence="7">
    <location>
        <begin position="794"/>
        <end position="1002"/>
    </location>
</feature>
<feature type="transmembrane region" description="Helical" evidence="6">
    <location>
        <begin position="660"/>
        <end position="680"/>
    </location>
</feature>
<feature type="domain" description="Integral membrane bound transporter" evidence="9">
    <location>
        <begin position="658"/>
        <end position="790"/>
    </location>
</feature>
<feature type="transmembrane region" description="Helical" evidence="6">
    <location>
        <begin position="170"/>
        <end position="187"/>
    </location>
</feature>
<accession>A0A1V6TBT8</accession>
<organism evidence="10 11">
    <name type="scientific">Penicillium steckii</name>
    <dbReference type="NCBI Taxonomy" id="303698"/>
    <lineage>
        <taxon>Eukaryota</taxon>
        <taxon>Fungi</taxon>
        <taxon>Dikarya</taxon>
        <taxon>Ascomycota</taxon>
        <taxon>Pezizomycotina</taxon>
        <taxon>Eurotiomycetes</taxon>
        <taxon>Eurotiomycetidae</taxon>
        <taxon>Eurotiales</taxon>
        <taxon>Aspergillaceae</taxon>
        <taxon>Penicillium</taxon>
    </lineage>
</organism>
<feature type="transmembrane region" description="Helical" evidence="6">
    <location>
        <begin position="226"/>
        <end position="245"/>
    </location>
</feature>
<dbReference type="Proteomes" id="UP000191285">
    <property type="component" value="Unassembled WGS sequence"/>
</dbReference>
<feature type="transmembrane region" description="Helical" evidence="6">
    <location>
        <begin position="631"/>
        <end position="648"/>
    </location>
</feature>
<feature type="region of interest" description="Disordered" evidence="5">
    <location>
        <begin position="361"/>
        <end position="388"/>
    </location>
</feature>
<dbReference type="Pfam" id="PF13515">
    <property type="entry name" value="FUSC_2"/>
    <property type="match status" value="1"/>
</dbReference>
<evidence type="ECO:0000256" key="6">
    <source>
        <dbReference type="SAM" id="Phobius"/>
    </source>
</evidence>
<evidence type="ECO:0000259" key="9">
    <source>
        <dbReference type="Pfam" id="PF13515"/>
    </source>
</evidence>
<feature type="transmembrane region" description="Helical" evidence="6">
    <location>
        <begin position="81"/>
        <end position="112"/>
    </location>
</feature>
<feature type="domain" description="Putative ER transporter 6TM N-terminal" evidence="8">
    <location>
        <begin position="34"/>
        <end position="490"/>
    </location>
</feature>
<feature type="transmembrane region" description="Helical" evidence="6">
    <location>
        <begin position="194"/>
        <end position="214"/>
    </location>
</feature>
<feature type="transmembrane region" description="Helical" evidence="6">
    <location>
        <begin position="709"/>
        <end position="728"/>
    </location>
</feature>